<dbReference type="OMA" id="LTKRPNY"/>
<evidence type="ECO:0000313" key="2">
    <source>
        <dbReference type="Proteomes" id="UP000683925"/>
    </source>
</evidence>
<dbReference type="AlphaFoldDB" id="A0A8S1RYP1"/>
<evidence type="ECO:0000313" key="1">
    <source>
        <dbReference type="EMBL" id="CAD8134131.1"/>
    </source>
</evidence>
<proteinExistence type="predicted"/>
<name>A0A8S1RYP1_PAROT</name>
<comment type="caution">
    <text evidence="1">The sequence shown here is derived from an EMBL/GenBank/DDBJ whole genome shotgun (WGS) entry which is preliminary data.</text>
</comment>
<gene>
    <name evidence="1" type="ORF">POCTA_138.1.T0050276</name>
</gene>
<keyword evidence="2" id="KW-1185">Reference proteome</keyword>
<sequence>MNITKQKLESLFDLSIIIEKIKILDEQQSNMFHLTKRPNYQFQKQSNTQFIPHIINDFEIKRKFKEIQNDSFQSWKTPIIRINQSVCQKRPSQFSKVSPSPKPLEMQTEKKINSTTIMIQQNKNIRTRSTEYRMKLRKTETKDIEAQFLETRNLINRFNRIKKKAVRFNILT</sequence>
<dbReference type="OrthoDB" id="293248at2759"/>
<dbReference type="EMBL" id="CAJJDP010000004">
    <property type="protein sequence ID" value="CAD8134131.1"/>
    <property type="molecule type" value="Genomic_DNA"/>
</dbReference>
<protein>
    <submittedName>
        <fullName evidence="1">Uncharacterized protein</fullName>
    </submittedName>
</protein>
<organism evidence="1 2">
    <name type="scientific">Paramecium octaurelia</name>
    <dbReference type="NCBI Taxonomy" id="43137"/>
    <lineage>
        <taxon>Eukaryota</taxon>
        <taxon>Sar</taxon>
        <taxon>Alveolata</taxon>
        <taxon>Ciliophora</taxon>
        <taxon>Intramacronucleata</taxon>
        <taxon>Oligohymenophorea</taxon>
        <taxon>Peniculida</taxon>
        <taxon>Parameciidae</taxon>
        <taxon>Paramecium</taxon>
    </lineage>
</organism>
<dbReference type="Proteomes" id="UP000683925">
    <property type="component" value="Unassembled WGS sequence"/>
</dbReference>
<reference evidence="1" key="1">
    <citation type="submission" date="2021-01" db="EMBL/GenBank/DDBJ databases">
        <authorList>
            <consortium name="Genoscope - CEA"/>
            <person name="William W."/>
        </authorList>
    </citation>
    <scope>NUCLEOTIDE SEQUENCE</scope>
</reference>
<accession>A0A8S1RYP1</accession>